<name>A0ABP0I4D7_9DINO</name>
<reference evidence="1 2" key="1">
    <citation type="submission" date="2024-02" db="EMBL/GenBank/DDBJ databases">
        <authorList>
            <person name="Chen Y."/>
            <person name="Shah S."/>
            <person name="Dougan E. K."/>
            <person name="Thang M."/>
            <person name="Chan C."/>
        </authorList>
    </citation>
    <scope>NUCLEOTIDE SEQUENCE [LARGE SCALE GENOMIC DNA]</scope>
</reference>
<dbReference type="EMBL" id="CAXAMM010002782">
    <property type="protein sequence ID" value="CAK8997435.1"/>
    <property type="molecule type" value="Genomic_DNA"/>
</dbReference>
<accession>A0ABP0I4D7</accession>
<dbReference type="InterPro" id="IPR018490">
    <property type="entry name" value="cNMP-bd_dom_sf"/>
</dbReference>
<organism evidence="1 2">
    <name type="scientific">Durusdinium trenchii</name>
    <dbReference type="NCBI Taxonomy" id="1381693"/>
    <lineage>
        <taxon>Eukaryota</taxon>
        <taxon>Sar</taxon>
        <taxon>Alveolata</taxon>
        <taxon>Dinophyceae</taxon>
        <taxon>Suessiales</taxon>
        <taxon>Symbiodiniaceae</taxon>
        <taxon>Durusdinium</taxon>
    </lineage>
</organism>
<dbReference type="SUPFAM" id="SSF51206">
    <property type="entry name" value="cAMP-binding domain-like"/>
    <property type="match status" value="1"/>
</dbReference>
<dbReference type="Proteomes" id="UP001642464">
    <property type="component" value="Unassembled WGS sequence"/>
</dbReference>
<dbReference type="InterPro" id="IPR051413">
    <property type="entry name" value="K/Na_HCN_channel"/>
</dbReference>
<dbReference type="PANTHER" id="PTHR45689:SF5">
    <property type="entry name" value="I[[H]] CHANNEL, ISOFORM E"/>
    <property type="match status" value="1"/>
</dbReference>
<proteinExistence type="predicted"/>
<protein>
    <submittedName>
        <fullName evidence="1">Potassium voltage-gated channel subfamily H member 7</fullName>
    </submittedName>
</protein>
<evidence type="ECO:0000313" key="2">
    <source>
        <dbReference type="Proteomes" id="UP001642464"/>
    </source>
</evidence>
<sequence>VTFSTIVSAMTSLVSALQSQRMEETQQFGLLRRFLRINNIPENLSGRITRFLQYTYHQREKNARDPYILDYLSKSLQAELEFARYRDCLSQMNFLEQLLSGESTQEDQIVQTLAQRAIAVLDSAEDDVVFCSGFEADATYFALDGALCYVRTGHCPCDVSRQWISEMCLWTEWSHVGDLSSISFAKLVAINVEEFCNIIRSAGDVQARANEYATRFVEALNQQSDLTDLWQMAPPGDQRQRAKDGWQFSFLHFFEKNPGSKILPA</sequence>
<dbReference type="Gene3D" id="1.10.287.630">
    <property type="entry name" value="Helix hairpin bin"/>
    <property type="match status" value="1"/>
</dbReference>
<gene>
    <name evidence="1" type="ORF">SCF082_LOCUS5213</name>
</gene>
<keyword evidence="2" id="KW-1185">Reference proteome</keyword>
<evidence type="ECO:0000313" key="1">
    <source>
        <dbReference type="EMBL" id="CAK8997435.1"/>
    </source>
</evidence>
<dbReference type="PANTHER" id="PTHR45689">
    <property type="entry name" value="I[[H]] CHANNEL, ISOFORM E"/>
    <property type="match status" value="1"/>
</dbReference>
<feature type="non-terminal residue" evidence="1">
    <location>
        <position position="1"/>
    </location>
</feature>
<comment type="caution">
    <text evidence="1">The sequence shown here is derived from an EMBL/GenBank/DDBJ whole genome shotgun (WGS) entry which is preliminary data.</text>
</comment>